<protein>
    <submittedName>
        <fullName evidence="1">Uncharacterized protein</fullName>
    </submittedName>
</protein>
<dbReference type="AlphaFoldDB" id="A0A6L3T0U6"/>
<evidence type="ECO:0000313" key="2">
    <source>
        <dbReference type="Proteomes" id="UP000474159"/>
    </source>
</evidence>
<accession>A0A6L3T0U6</accession>
<sequence>METPCSKILKQIDEASAALTVALAEGAPTRFLRTEVGRLENDLIEAWIADGLDYAMSKFPDLNLNGFRMPSDSGDLHAALRQDLWMRRGAFHACGLVRRAPIAQVDEEGCTSIGLCRVLESSIGIDIPHGALIAAAIAASVPITPVPFTNYAIISIDRRWLTELLERGEQLRMAEAQYMLLIDGPLPDPEAPEPWTPEPERPHISGLTLAYRKPQQNAASLAVERDVF</sequence>
<evidence type="ECO:0000313" key="1">
    <source>
        <dbReference type="EMBL" id="KAB1078394.1"/>
    </source>
</evidence>
<dbReference type="EMBL" id="VZZK01000014">
    <property type="protein sequence ID" value="KAB1078394.1"/>
    <property type="molecule type" value="Genomic_DNA"/>
</dbReference>
<proteinExistence type="predicted"/>
<reference evidence="1 2" key="1">
    <citation type="submission" date="2019-09" db="EMBL/GenBank/DDBJ databases">
        <title>YIM 48816 draft genome.</title>
        <authorList>
            <person name="Jiang L."/>
        </authorList>
    </citation>
    <scope>NUCLEOTIDE SEQUENCE [LARGE SCALE GENOMIC DNA]</scope>
    <source>
        <strain evidence="1 2">YIM 48816</strain>
    </source>
</reference>
<keyword evidence="2" id="KW-1185">Reference proteome</keyword>
<dbReference type="Proteomes" id="UP000474159">
    <property type="component" value="Unassembled WGS sequence"/>
</dbReference>
<comment type="caution">
    <text evidence="1">The sequence shown here is derived from an EMBL/GenBank/DDBJ whole genome shotgun (WGS) entry which is preliminary data.</text>
</comment>
<name>A0A6L3T0U6_9HYPH</name>
<dbReference type="RefSeq" id="WP_151001014.1">
    <property type="nucleotide sequence ID" value="NZ_BPQY01000528.1"/>
</dbReference>
<gene>
    <name evidence="1" type="ORF">F6X53_15020</name>
</gene>
<organism evidence="1 2">
    <name type="scientific">Methylobacterium soli</name>
    <dbReference type="NCBI Taxonomy" id="553447"/>
    <lineage>
        <taxon>Bacteria</taxon>
        <taxon>Pseudomonadati</taxon>
        <taxon>Pseudomonadota</taxon>
        <taxon>Alphaproteobacteria</taxon>
        <taxon>Hyphomicrobiales</taxon>
        <taxon>Methylobacteriaceae</taxon>
        <taxon>Methylobacterium</taxon>
    </lineage>
</organism>